<dbReference type="GO" id="GO:0003700">
    <property type="term" value="F:DNA-binding transcription factor activity"/>
    <property type="evidence" value="ECO:0007669"/>
    <property type="project" value="TreeGrafter"/>
</dbReference>
<name>A0A495IV01_9SPHI</name>
<organism evidence="5 6">
    <name type="scientific">Mucilaginibacter gracilis</name>
    <dbReference type="NCBI Taxonomy" id="423350"/>
    <lineage>
        <taxon>Bacteria</taxon>
        <taxon>Pseudomonadati</taxon>
        <taxon>Bacteroidota</taxon>
        <taxon>Sphingobacteriia</taxon>
        <taxon>Sphingobacteriales</taxon>
        <taxon>Sphingobacteriaceae</taxon>
        <taxon>Mucilaginibacter</taxon>
    </lineage>
</organism>
<dbReference type="CDD" id="cd00093">
    <property type="entry name" value="HTH_XRE"/>
    <property type="match status" value="1"/>
</dbReference>
<sequence length="94" mass="10937">MYYYYNFPNHLLAGMVSDLDKGILIQFGKRLKYLRQSKNLTYRKMALLCNVEYADIQRYETGKINITLLSLGELAKALDIDPQELLNFKETLPA</sequence>
<dbReference type="Proteomes" id="UP000268007">
    <property type="component" value="Unassembled WGS sequence"/>
</dbReference>
<dbReference type="RefSeq" id="WP_246001436.1">
    <property type="nucleotide sequence ID" value="NZ_RBKU01000001.1"/>
</dbReference>
<evidence type="ECO:0000256" key="2">
    <source>
        <dbReference type="ARBA" id="ARBA00023125"/>
    </source>
</evidence>
<dbReference type="Gene3D" id="1.10.260.40">
    <property type="entry name" value="lambda repressor-like DNA-binding domains"/>
    <property type="match status" value="1"/>
</dbReference>
<dbReference type="SUPFAM" id="SSF47413">
    <property type="entry name" value="lambda repressor-like DNA-binding domains"/>
    <property type="match status" value="1"/>
</dbReference>
<evidence type="ECO:0000256" key="3">
    <source>
        <dbReference type="ARBA" id="ARBA00023163"/>
    </source>
</evidence>
<gene>
    <name evidence="5" type="ORF">BDD43_0710</name>
</gene>
<dbReference type="EMBL" id="RBKU01000001">
    <property type="protein sequence ID" value="RKR80586.1"/>
    <property type="molecule type" value="Genomic_DNA"/>
</dbReference>
<proteinExistence type="predicted"/>
<dbReference type="PANTHER" id="PTHR46797">
    <property type="entry name" value="HTH-TYPE TRANSCRIPTIONAL REGULATOR"/>
    <property type="match status" value="1"/>
</dbReference>
<dbReference type="PANTHER" id="PTHR46797:SF23">
    <property type="entry name" value="HTH-TYPE TRANSCRIPTIONAL REGULATOR SUTR"/>
    <property type="match status" value="1"/>
</dbReference>
<evidence type="ECO:0000313" key="6">
    <source>
        <dbReference type="Proteomes" id="UP000268007"/>
    </source>
</evidence>
<dbReference type="Pfam" id="PF01381">
    <property type="entry name" value="HTH_3"/>
    <property type="match status" value="1"/>
</dbReference>
<reference evidence="5 6" key="1">
    <citation type="submission" date="2018-10" db="EMBL/GenBank/DDBJ databases">
        <title>Genomic Encyclopedia of Archaeal and Bacterial Type Strains, Phase II (KMG-II): from individual species to whole genera.</title>
        <authorList>
            <person name="Goeker M."/>
        </authorList>
    </citation>
    <scope>NUCLEOTIDE SEQUENCE [LARGE SCALE GENOMIC DNA]</scope>
    <source>
        <strain evidence="5 6">DSM 18602</strain>
    </source>
</reference>
<keyword evidence="2" id="KW-0238">DNA-binding</keyword>
<evidence type="ECO:0000259" key="4">
    <source>
        <dbReference type="PROSITE" id="PS50943"/>
    </source>
</evidence>
<dbReference type="InterPro" id="IPR050807">
    <property type="entry name" value="TransReg_Diox_bact_type"/>
</dbReference>
<dbReference type="GO" id="GO:0003677">
    <property type="term" value="F:DNA binding"/>
    <property type="evidence" value="ECO:0007669"/>
    <property type="project" value="UniProtKB-KW"/>
</dbReference>
<comment type="caution">
    <text evidence="5">The sequence shown here is derived from an EMBL/GenBank/DDBJ whole genome shotgun (WGS) entry which is preliminary data.</text>
</comment>
<dbReference type="GO" id="GO:0005829">
    <property type="term" value="C:cytosol"/>
    <property type="evidence" value="ECO:0007669"/>
    <property type="project" value="TreeGrafter"/>
</dbReference>
<keyword evidence="6" id="KW-1185">Reference proteome</keyword>
<feature type="domain" description="HTH cro/C1-type" evidence="4">
    <location>
        <begin position="31"/>
        <end position="85"/>
    </location>
</feature>
<dbReference type="SMART" id="SM00530">
    <property type="entry name" value="HTH_XRE"/>
    <property type="match status" value="1"/>
</dbReference>
<keyword evidence="1" id="KW-0805">Transcription regulation</keyword>
<evidence type="ECO:0000256" key="1">
    <source>
        <dbReference type="ARBA" id="ARBA00023015"/>
    </source>
</evidence>
<dbReference type="AlphaFoldDB" id="A0A495IV01"/>
<dbReference type="PROSITE" id="PS50943">
    <property type="entry name" value="HTH_CROC1"/>
    <property type="match status" value="1"/>
</dbReference>
<keyword evidence="3" id="KW-0804">Transcription</keyword>
<dbReference type="InterPro" id="IPR010982">
    <property type="entry name" value="Lambda_DNA-bd_dom_sf"/>
</dbReference>
<dbReference type="InterPro" id="IPR001387">
    <property type="entry name" value="Cro/C1-type_HTH"/>
</dbReference>
<accession>A0A495IV01</accession>
<protein>
    <submittedName>
        <fullName evidence="5">Helix-turn-helix protein</fullName>
    </submittedName>
</protein>
<evidence type="ECO:0000313" key="5">
    <source>
        <dbReference type="EMBL" id="RKR80586.1"/>
    </source>
</evidence>